<name>A0A084U958_9HYPH</name>
<sequence length="223" mass="22846">MTMKMRLAFMGLALVVQGCTGTDALNGIRPQAGVPGAGTSTTARAAPTSNATTQVQTAAPSGNVETTALAPAQSQVEREPVSQPQQQAQQTQPPPQATQQAALPSGSSVQFAPVIGATPQALAALSRGLTSRAAARGLNIAQGSAPYLMKGYFSAMADGSSTSVIYVWDVMDGSGNRLHRIQGQEKSAGSSGDGWSSVGDATMEAIAAKTIDELASWISRRRG</sequence>
<dbReference type="Proteomes" id="UP000053675">
    <property type="component" value="Unassembled WGS sequence"/>
</dbReference>
<protein>
    <submittedName>
        <fullName evidence="3">Lipoprotein</fullName>
    </submittedName>
</protein>
<dbReference type="AlphaFoldDB" id="A0A084U958"/>
<keyword evidence="3" id="KW-0449">Lipoprotein</keyword>
<evidence type="ECO:0000313" key="3">
    <source>
        <dbReference type="EMBL" id="KFB09494.1"/>
    </source>
</evidence>
<organism evidence="3 4">
    <name type="scientific">Nitratireductor basaltis</name>
    <dbReference type="NCBI Taxonomy" id="472175"/>
    <lineage>
        <taxon>Bacteria</taxon>
        <taxon>Pseudomonadati</taxon>
        <taxon>Pseudomonadota</taxon>
        <taxon>Alphaproteobacteria</taxon>
        <taxon>Hyphomicrobiales</taxon>
        <taxon>Phyllobacteriaceae</taxon>
        <taxon>Nitratireductor</taxon>
    </lineage>
</organism>
<feature type="compositionally biased region" description="Polar residues" evidence="1">
    <location>
        <begin position="56"/>
        <end position="66"/>
    </location>
</feature>
<evidence type="ECO:0000313" key="4">
    <source>
        <dbReference type="Proteomes" id="UP000053675"/>
    </source>
</evidence>
<evidence type="ECO:0000256" key="1">
    <source>
        <dbReference type="SAM" id="MobiDB-lite"/>
    </source>
</evidence>
<reference evidence="3 4" key="1">
    <citation type="submission" date="2014-05" db="EMBL/GenBank/DDBJ databases">
        <title>Draft Genome Sequence of Nitratireductor basaltis Strain UMTGB225, A Marine Bacterium Isolated from Green Barrel Tunicate.</title>
        <authorList>
            <person name="Gan H.Y."/>
        </authorList>
    </citation>
    <scope>NUCLEOTIDE SEQUENCE [LARGE SCALE GENOMIC DNA]</scope>
    <source>
        <strain evidence="3 4">UMTGB225</strain>
    </source>
</reference>
<feature type="chain" id="PRO_5001782978" evidence="2">
    <location>
        <begin position="19"/>
        <end position="223"/>
    </location>
</feature>
<keyword evidence="2" id="KW-0732">Signal</keyword>
<evidence type="ECO:0000256" key="2">
    <source>
        <dbReference type="SAM" id="SignalP"/>
    </source>
</evidence>
<comment type="caution">
    <text evidence="3">The sequence shown here is derived from an EMBL/GenBank/DDBJ whole genome shotgun (WGS) entry which is preliminary data.</text>
</comment>
<feature type="signal peptide" evidence="2">
    <location>
        <begin position="1"/>
        <end position="18"/>
    </location>
</feature>
<feature type="region of interest" description="Disordered" evidence="1">
    <location>
        <begin position="56"/>
        <end position="105"/>
    </location>
</feature>
<gene>
    <name evidence="3" type="ORF">EL18_00510</name>
</gene>
<keyword evidence="4" id="KW-1185">Reference proteome</keyword>
<accession>A0A084U958</accession>
<dbReference type="eggNOG" id="ENOG50330NT">
    <property type="taxonomic scope" value="Bacteria"/>
</dbReference>
<dbReference type="PATRIC" id="fig|472175.3.peg.528"/>
<dbReference type="EMBL" id="JMQM01000001">
    <property type="protein sequence ID" value="KFB09494.1"/>
    <property type="molecule type" value="Genomic_DNA"/>
</dbReference>
<dbReference type="STRING" id="472175.EL18_00510"/>
<proteinExistence type="predicted"/>
<feature type="compositionally biased region" description="Low complexity" evidence="1">
    <location>
        <begin position="83"/>
        <end position="102"/>
    </location>
</feature>
<dbReference type="PROSITE" id="PS51257">
    <property type="entry name" value="PROKAR_LIPOPROTEIN"/>
    <property type="match status" value="1"/>
</dbReference>